<organism evidence="1 2">
    <name type="scientific">Araneus ventricosus</name>
    <name type="common">Orbweaver spider</name>
    <name type="synonym">Epeira ventricosa</name>
    <dbReference type="NCBI Taxonomy" id="182803"/>
    <lineage>
        <taxon>Eukaryota</taxon>
        <taxon>Metazoa</taxon>
        <taxon>Ecdysozoa</taxon>
        <taxon>Arthropoda</taxon>
        <taxon>Chelicerata</taxon>
        <taxon>Arachnida</taxon>
        <taxon>Araneae</taxon>
        <taxon>Araneomorphae</taxon>
        <taxon>Entelegynae</taxon>
        <taxon>Araneoidea</taxon>
        <taxon>Araneidae</taxon>
        <taxon>Araneus</taxon>
    </lineage>
</organism>
<evidence type="ECO:0000313" key="2">
    <source>
        <dbReference type="Proteomes" id="UP000499080"/>
    </source>
</evidence>
<evidence type="ECO:0000313" key="1">
    <source>
        <dbReference type="EMBL" id="GBN34690.1"/>
    </source>
</evidence>
<reference evidence="1 2" key="1">
    <citation type="journal article" date="2019" name="Sci. Rep.">
        <title>Orb-weaving spider Araneus ventricosus genome elucidates the spidroin gene catalogue.</title>
        <authorList>
            <person name="Kono N."/>
            <person name="Nakamura H."/>
            <person name="Ohtoshi R."/>
            <person name="Moran D.A.P."/>
            <person name="Shinohara A."/>
            <person name="Yoshida Y."/>
            <person name="Fujiwara M."/>
            <person name="Mori M."/>
            <person name="Tomita M."/>
            <person name="Arakawa K."/>
        </authorList>
    </citation>
    <scope>NUCLEOTIDE SEQUENCE [LARGE SCALE GENOMIC DNA]</scope>
</reference>
<proteinExistence type="predicted"/>
<protein>
    <submittedName>
        <fullName evidence="1">Uncharacterized protein</fullName>
    </submittedName>
</protein>
<keyword evidence="2" id="KW-1185">Reference proteome</keyword>
<comment type="caution">
    <text evidence="1">The sequence shown here is derived from an EMBL/GenBank/DDBJ whole genome shotgun (WGS) entry which is preliminary data.</text>
</comment>
<accession>A0A4Y2N7S0</accession>
<dbReference type="EMBL" id="BGPR01008579">
    <property type="protein sequence ID" value="GBN34690.1"/>
    <property type="molecule type" value="Genomic_DNA"/>
</dbReference>
<dbReference type="Proteomes" id="UP000499080">
    <property type="component" value="Unassembled WGS sequence"/>
</dbReference>
<dbReference type="AlphaFoldDB" id="A0A4Y2N7S0"/>
<name>A0A4Y2N7S0_ARAVE</name>
<sequence length="110" mass="12543">MLRSVSTIQPVLSGRLVGRLRGLVKPLNVRYNQKPLNIDSDRLKTCMWSVISTKLAQNSANSVLFSEVHAEIQKRYKPDKNEIIPQQLSFVILLILANLKVCAVRFLFHI</sequence>
<gene>
    <name evidence="1" type="ORF">AVEN_116960_1</name>
</gene>